<feature type="binding site" evidence="2">
    <location>
        <position position="257"/>
    </location>
    <ligand>
        <name>Zn(2+)</name>
        <dbReference type="ChEBI" id="CHEBI:29105"/>
        <note>catalytic</note>
    </ligand>
</feature>
<dbReference type="EC" id="3.4.17.19" evidence="1"/>
<gene>
    <name evidence="4" type="ORF">G8E03_01770</name>
</gene>
<keyword evidence="5" id="KW-1185">Reference proteome</keyword>
<feature type="binding site" evidence="2">
    <location>
        <position position="261"/>
    </location>
    <ligand>
        <name>Zn(2+)</name>
        <dbReference type="ChEBI" id="CHEBI:29105"/>
        <note>catalytic</note>
    </ligand>
</feature>
<dbReference type="Pfam" id="PF02074">
    <property type="entry name" value="Peptidase_M32"/>
    <property type="match status" value="1"/>
</dbReference>
<keyword evidence="1 4" id="KW-0121">Carboxypeptidase</keyword>
<feature type="active site" description="Proton donor/acceptor" evidence="3">
    <location>
        <position position="258"/>
    </location>
</feature>
<evidence type="ECO:0000313" key="4">
    <source>
        <dbReference type="EMBL" id="QIK39602.1"/>
    </source>
</evidence>
<evidence type="ECO:0000256" key="2">
    <source>
        <dbReference type="PIRSR" id="PIRSR006615-1"/>
    </source>
</evidence>
<comment type="similarity">
    <text evidence="1">Belongs to the peptidase M32 family.</text>
</comment>
<dbReference type="PROSITE" id="PS52034">
    <property type="entry name" value="PEPTIDASE_M32"/>
    <property type="match status" value="1"/>
</dbReference>
<dbReference type="GO" id="GO:0004181">
    <property type="term" value="F:metallocarboxypeptidase activity"/>
    <property type="evidence" value="ECO:0007669"/>
    <property type="project" value="UniProtKB-UniRule"/>
</dbReference>
<evidence type="ECO:0000256" key="3">
    <source>
        <dbReference type="PIRSR" id="PIRSR006615-2"/>
    </source>
</evidence>
<dbReference type="GO" id="GO:0006508">
    <property type="term" value="P:proteolysis"/>
    <property type="evidence" value="ECO:0007669"/>
    <property type="project" value="UniProtKB-UniRule"/>
</dbReference>
<comment type="cofactor">
    <cofactor evidence="2">
        <name>Zn(2+)</name>
        <dbReference type="ChEBI" id="CHEBI:29105"/>
    </cofactor>
    <text evidence="2">Binds 1 zinc ion per subunit.</text>
</comment>
<evidence type="ECO:0000313" key="5">
    <source>
        <dbReference type="Proteomes" id="UP000500791"/>
    </source>
</evidence>
<keyword evidence="2" id="KW-0862">Zinc</keyword>
<dbReference type="PRINTS" id="PR00998">
    <property type="entry name" value="CRBOXYPTASET"/>
</dbReference>
<dbReference type="PANTHER" id="PTHR34217:SF1">
    <property type="entry name" value="CARBOXYPEPTIDASE 1"/>
    <property type="match status" value="1"/>
</dbReference>
<comment type="catalytic activity">
    <reaction evidence="1">
        <text>Release of a C-terminal amino acid with broad specificity, except for -Pro.</text>
        <dbReference type="EC" id="3.4.17.19"/>
    </reaction>
</comment>
<dbReference type="Proteomes" id="UP000500791">
    <property type="component" value="Chromosome"/>
</dbReference>
<feature type="binding site" evidence="2">
    <location>
        <position position="287"/>
    </location>
    <ligand>
        <name>Zn(2+)</name>
        <dbReference type="ChEBI" id="CHEBI:29105"/>
        <note>catalytic</note>
    </ligand>
</feature>
<keyword evidence="1" id="KW-0482">Metalloprotease</keyword>
<organism evidence="4 5">
    <name type="scientific">Pontivivens nitratireducens</name>
    <dbReference type="NCBI Taxonomy" id="2758038"/>
    <lineage>
        <taxon>Bacteria</taxon>
        <taxon>Pseudomonadati</taxon>
        <taxon>Pseudomonadota</taxon>
        <taxon>Alphaproteobacteria</taxon>
        <taxon>Rhodobacterales</taxon>
        <taxon>Paracoccaceae</taxon>
        <taxon>Pontivivens</taxon>
    </lineage>
</organism>
<dbReference type="SUPFAM" id="SSF55486">
    <property type="entry name" value="Metalloproteases ('zincins'), catalytic domain"/>
    <property type="match status" value="1"/>
</dbReference>
<dbReference type="Gene3D" id="1.10.1370.30">
    <property type="match status" value="1"/>
</dbReference>
<name>A0A6G7VI36_9RHOB</name>
<comment type="function">
    <text evidence="1">Broad specificity carboxypetidase that releases amino acids sequentially from the C-terminus, including neutral, aromatic, polar and basic residues.</text>
</comment>
<dbReference type="CDD" id="cd06460">
    <property type="entry name" value="M32_Taq"/>
    <property type="match status" value="1"/>
</dbReference>
<keyword evidence="1 2" id="KW-0479">Metal-binding</keyword>
<dbReference type="PIRSF" id="PIRSF006615">
    <property type="entry name" value="Zn_crbxpep_Taq"/>
    <property type="match status" value="1"/>
</dbReference>
<dbReference type="EMBL" id="CP049811">
    <property type="protein sequence ID" value="QIK39602.1"/>
    <property type="molecule type" value="Genomic_DNA"/>
</dbReference>
<reference evidence="4 5" key="1">
    <citation type="submission" date="2020-03" db="EMBL/GenBank/DDBJ databases">
        <title>Complete genome sequence of Monaibacterium sp. ALG8 with diverse plasmids.</title>
        <authorList>
            <person name="Sun C."/>
        </authorList>
    </citation>
    <scope>NUCLEOTIDE SEQUENCE [LARGE SCALE GENOMIC DNA]</scope>
    <source>
        <strain evidence="4 5">ALG8</strain>
    </source>
</reference>
<protein>
    <recommendedName>
        <fullName evidence="1">Metal-dependent carboxypeptidase</fullName>
        <ecNumber evidence="1">3.4.17.19</ecNumber>
    </recommendedName>
</protein>
<dbReference type="AlphaFoldDB" id="A0A6G7VI36"/>
<keyword evidence="1" id="KW-0378">Hydrolase</keyword>
<sequence length="490" mass="53546">MSYDALIAHVKQTEALSQAQGLLGWDQQAMMPPRGADQRADQVGALESVIHARRTDPRIEDWLSDIDGGALDPAQAANVRLISRDWSRNRNMPGDLAEAIARATSKGHNVWAAARAESDVAAFVPALTEVVNLKRQQAEAQKLDDETRYDTLLDGFEPGMRTAPLKAILGSLRAPLSDLRERIADSGRDPRDLDGTFEVEGQMSIARDLAGVFGYDWQAGRMDLVAHPFCAGTLGDVRITTRVDTARPFDCLYSAVHEVGHAVYEQGLPPALERTPAGAHASMGVHESQSRLMENQLGRSRAFCGWLHGRMVQTFGIDMGEQEFYAAVNRVTSGFIRTEADEVHYNLHVIMRFDLERALIAGDLEVPDLESAWNERFAADFGQQVTDPAKGVLQDVHWAVGLFGYFPTYALGNIYAAALYEKLTAAIPDLNARLAQGDTSAAVAWLGQNVHRHGAVLPAPALMRQAVGGEVTSAPLIAYLETKFSDLYGV</sequence>
<dbReference type="InterPro" id="IPR001333">
    <property type="entry name" value="Peptidase_M32_Taq"/>
</dbReference>
<dbReference type="GO" id="GO:0046872">
    <property type="term" value="F:metal ion binding"/>
    <property type="evidence" value="ECO:0007669"/>
    <property type="project" value="UniProtKB-KW"/>
</dbReference>
<dbReference type="PANTHER" id="PTHR34217">
    <property type="entry name" value="METAL-DEPENDENT CARBOXYPEPTIDASE"/>
    <property type="match status" value="1"/>
</dbReference>
<accession>A0A6G7VI36</accession>
<dbReference type="KEGG" id="mon:G8E03_01770"/>
<proteinExistence type="inferred from homology"/>
<dbReference type="RefSeq" id="WP_166187929.1">
    <property type="nucleotide sequence ID" value="NZ_CP049811.1"/>
</dbReference>
<evidence type="ECO:0000256" key="1">
    <source>
        <dbReference type="PIRNR" id="PIRNR006615"/>
    </source>
</evidence>
<keyword evidence="1" id="KW-0645">Protease</keyword>